<name>A0A0R1VL20_9LACO</name>
<comment type="caution">
    <text evidence="2">The sequence shown here is derived from an EMBL/GenBank/DDBJ whole genome shotgun (WGS) entry which is preliminary data.</text>
</comment>
<proteinExistence type="predicted"/>
<dbReference type="InterPro" id="IPR035890">
    <property type="entry name" value="Anti-sigma-28_factor_FlgM_sf"/>
</dbReference>
<evidence type="ECO:0000259" key="1">
    <source>
        <dbReference type="Pfam" id="PF04316"/>
    </source>
</evidence>
<feature type="domain" description="Anti-sigma-28 factor FlgM C-terminal" evidence="1">
    <location>
        <begin position="49"/>
        <end position="98"/>
    </location>
</feature>
<dbReference type="AlphaFoldDB" id="A0A0R1VL20"/>
<protein>
    <recommendedName>
        <fullName evidence="1">Anti-sigma-28 factor FlgM C-terminal domain-containing protein</fullName>
    </recommendedName>
</protein>
<keyword evidence="3" id="KW-1185">Reference proteome</keyword>
<dbReference type="Proteomes" id="UP000051451">
    <property type="component" value="Unassembled WGS sequence"/>
</dbReference>
<dbReference type="PATRIC" id="fig|1423750.3.peg.868"/>
<gene>
    <name evidence="2" type="ORF">FC89_GL000845</name>
</gene>
<accession>A0A0R1VL20</accession>
<evidence type="ECO:0000313" key="2">
    <source>
        <dbReference type="EMBL" id="KRM05981.1"/>
    </source>
</evidence>
<dbReference type="SUPFAM" id="SSF101498">
    <property type="entry name" value="Anti-sigma factor FlgM"/>
    <property type="match status" value="1"/>
</dbReference>
<dbReference type="Pfam" id="PF04316">
    <property type="entry name" value="FlgM"/>
    <property type="match status" value="1"/>
</dbReference>
<sequence>MTGKRRSFMMKIEGNYNNEIKVDLSNNQFSPSNSAYASKDAGAEQANGVTLSATAKKILASEKNDRGFDINKFNKLKNLIATNNYQVSPEKIASGILDDIKAQGKR</sequence>
<organism evidence="2 3">
    <name type="scientific">Liquorilactobacillus ghanensis DSM 18630</name>
    <dbReference type="NCBI Taxonomy" id="1423750"/>
    <lineage>
        <taxon>Bacteria</taxon>
        <taxon>Bacillati</taxon>
        <taxon>Bacillota</taxon>
        <taxon>Bacilli</taxon>
        <taxon>Lactobacillales</taxon>
        <taxon>Lactobacillaceae</taxon>
        <taxon>Liquorilactobacillus</taxon>
    </lineage>
</organism>
<dbReference type="EMBL" id="AZGB01000016">
    <property type="protein sequence ID" value="KRM05981.1"/>
    <property type="molecule type" value="Genomic_DNA"/>
</dbReference>
<evidence type="ECO:0000313" key="3">
    <source>
        <dbReference type="Proteomes" id="UP000051451"/>
    </source>
</evidence>
<reference evidence="2 3" key="1">
    <citation type="journal article" date="2015" name="Genome Announc.">
        <title>Expanding the biotechnology potential of lactobacilli through comparative genomics of 213 strains and associated genera.</title>
        <authorList>
            <person name="Sun Z."/>
            <person name="Harris H.M."/>
            <person name="McCann A."/>
            <person name="Guo C."/>
            <person name="Argimon S."/>
            <person name="Zhang W."/>
            <person name="Yang X."/>
            <person name="Jeffery I.B."/>
            <person name="Cooney J.C."/>
            <person name="Kagawa T.F."/>
            <person name="Liu W."/>
            <person name="Song Y."/>
            <person name="Salvetti E."/>
            <person name="Wrobel A."/>
            <person name="Rasinkangas P."/>
            <person name="Parkhill J."/>
            <person name="Rea M.C."/>
            <person name="O'Sullivan O."/>
            <person name="Ritari J."/>
            <person name="Douillard F.P."/>
            <person name="Paul Ross R."/>
            <person name="Yang R."/>
            <person name="Briner A.E."/>
            <person name="Felis G.E."/>
            <person name="de Vos W.M."/>
            <person name="Barrangou R."/>
            <person name="Klaenhammer T.R."/>
            <person name="Caufield P.W."/>
            <person name="Cui Y."/>
            <person name="Zhang H."/>
            <person name="O'Toole P.W."/>
        </authorList>
    </citation>
    <scope>NUCLEOTIDE SEQUENCE [LARGE SCALE GENOMIC DNA]</scope>
    <source>
        <strain evidence="2 3">DSM 18630</strain>
    </source>
</reference>
<dbReference type="InterPro" id="IPR031316">
    <property type="entry name" value="FlgM_C"/>
</dbReference>
<dbReference type="STRING" id="1423750.FC89_GL000845"/>